<dbReference type="KEGG" id="tng:GSTEN00013404G001"/>
<reference evidence="1" key="2">
    <citation type="submission" date="2004-02" db="EMBL/GenBank/DDBJ databases">
        <authorList>
            <consortium name="Genoscope"/>
            <consortium name="Whitehead Institute Centre for Genome Research"/>
        </authorList>
    </citation>
    <scope>NUCLEOTIDE SEQUENCE</scope>
</reference>
<proteinExistence type="predicted"/>
<organism evidence="1">
    <name type="scientific">Tetraodon nigroviridis</name>
    <name type="common">Spotted green pufferfish</name>
    <name type="synonym">Chelonodon nigroviridis</name>
    <dbReference type="NCBI Taxonomy" id="99883"/>
    <lineage>
        <taxon>Eukaryota</taxon>
        <taxon>Metazoa</taxon>
        <taxon>Chordata</taxon>
        <taxon>Craniata</taxon>
        <taxon>Vertebrata</taxon>
        <taxon>Euteleostomi</taxon>
        <taxon>Actinopterygii</taxon>
        <taxon>Neopterygii</taxon>
        <taxon>Teleostei</taxon>
        <taxon>Neoteleostei</taxon>
        <taxon>Acanthomorphata</taxon>
        <taxon>Eupercaria</taxon>
        <taxon>Tetraodontiformes</taxon>
        <taxon>Tetradontoidea</taxon>
        <taxon>Tetraodontidae</taxon>
        <taxon>Tetraodon</taxon>
    </lineage>
</organism>
<name>Q4SSJ0_TETNG</name>
<comment type="caution">
    <text evidence="1">The sequence shown here is derived from an EMBL/GenBank/DDBJ whole genome shotgun (WGS) entry which is preliminary data.</text>
</comment>
<gene>
    <name evidence="1" type="ORF">GSTENG00013404001</name>
</gene>
<dbReference type="EMBL" id="CAAE01014367">
    <property type="protein sequence ID" value="CAF96392.1"/>
    <property type="molecule type" value="Genomic_DNA"/>
</dbReference>
<sequence>MASEGCFEASGQVIKPSLSGARAGDAETLW</sequence>
<reference evidence="1" key="1">
    <citation type="journal article" date="2004" name="Nature">
        <title>Genome duplication in the teleost fish Tetraodon nigroviridis reveals the early vertebrate proto-karyotype.</title>
        <authorList>
            <person name="Jaillon O."/>
            <person name="Aury J.-M."/>
            <person name="Brunet F."/>
            <person name="Petit J.-L."/>
            <person name="Stange-Thomann N."/>
            <person name="Mauceli E."/>
            <person name="Bouneau L."/>
            <person name="Fischer C."/>
            <person name="Ozouf-Costaz C."/>
            <person name="Bernot A."/>
            <person name="Nicaud S."/>
            <person name="Jaffe D."/>
            <person name="Fisher S."/>
            <person name="Lutfalla G."/>
            <person name="Dossat C."/>
            <person name="Segurens B."/>
            <person name="Dasilva C."/>
            <person name="Salanoubat M."/>
            <person name="Levy M."/>
            <person name="Boudet N."/>
            <person name="Castellano S."/>
            <person name="Anthouard V."/>
            <person name="Jubin C."/>
            <person name="Castelli V."/>
            <person name="Katinka M."/>
            <person name="Vacherie B."/>
            <person name="Biemont C."/>
            <person name="Skalli Z."/>
            <person name="Cattolico L."/>
            <person name="Poulain J."/>
            <person name="De Berardinis V."/>
            <person name="Cruaud C."/>
            <person name="Duprat S."/>
            <person name="Brottier P."/>
            <person name="Coutanceau J.-P."/>
            <person name="Gouzy J."/>
            <person name="Parra G."/>
            <person name="Lardier G."/>
            <person name="Chapple C."/>
            <person name="McKernan K.J."/>
            <person name="McEwan P."/>
            <person name="Bosak S."/>
            <person name="Kellis M."/>
            <person name="Volff J.-N."/>
            <person name="Guigo R."/>
            <person name="Zody M.C."/>
            <person name="Mesirov J."/>
            <person name="Lindblad-Toh K."/>
            <person name="Birren B."/>
            <person name="Nusbaum C."/>
            <person name="Kahn D."/>
            <person name="Robinson-Rechavi M."/>
            <person name="Laudet V."/>
            <person name="Schachter V."/>
            <person name="Quetier F."/>
            <person name="Saurin W."/>
            <person name="Scarpelli C."/>
            <person name="Wincker P."/>
            <person name="Lander E.S."/>
            <person name="Weissenbach J."/>
            <person name="Roest Crollius H."/>
        </authorList>
    </citation>
    <scope>NUCLEOTIDE SEQUENCE [LARGE SCALE GENOMIC DNA]</scope>
</reference>
<evidence type="ECO:0000313" key="1">
    <source>
        <dbReference type="EMBL" id="CAF96392.1"/>
    </source>
</evidence>
<protein>
    <submittedName>
        <fullName evidence="1">(spotted green pufferfish) hypothetical protein</fullName>
    </submittedName>
</protein>
<dbReference type="AlphaFoldDB" id="Q4SSJ0"/>
<accession>Q4SSJ0</accession>